<dbReference type="PANTHER" id="PTHR30251:SF5">
    <property type="entry name" value="FIMBRIAL CHAPARONE PROTEIN"/>
    <property type="match status" value="1"/>
</dbReference>
<gene>
    <name evidence="11" type="primary">papD_4</name>
    <name evidence="11" type="ORF">NCTC12971_04987</name>
</gene>
<protein>
    <submittedName>
        <fullName evidence="11">Chaperone protein papD</fullName>
    </submittedName>
</protein>
<keyword evidence="3" id="KW-1029">Fimbrium biogenesis</keyword>
<dbReference type="InterPro" id="IPR001829">
    <property type="entry name" value="Pili_assmbl_chaperone_bac"/>
</dbReference>
<dbReference type="InterPro" id="IPR013783">
    <property type="entry name" value="Ig-like_fold"/>
</dbReference>
<dbReference type="FunFam" id="2.60.40.10:FF:000458">
    <property type="entry name" value="Molecular chaperone FimC"/>
    <property type="match status" value="1"/>
</dbReference>
<dbReference type="Proteomes" id="UP000307968">
    <property type="component" value="Chromosome"/>
</dbReference>
<dbReference type="AlphaFoldDB" id="A0A4U9HUG8"/>
<dbReference type="InterPro" id="IPR036316">
    <property type="entry name" value="Pili_assmbl_chap_C_dom_sf"/>
</dbReference>
<keyword evidence="6 8" id="KW-0143">Chaperone</keyword>
<dbReference type="InterPro" id="IPR050643">
    <property type="entry name" value="Periplasmic_pilus_chap"/>
</dbReference>
<name>A0A4U9HUG8_SERRU</name>
<feature type="domain" description="Pili assembly chaperone N-terminal" evidence="9">
    <location>
        <begin position="42"/>
        <end position="160"/>
    </location>
</feature>
<dbReference type="SUPFAM" id="SSF49354">
    <property type="entry name" value="PapD-like"/>
    <property type="match status" value="1"/>
</dbReference>
<dbReference type="Pfam" id="PF02753">
    <property type="entry name" value="PapD_C"/>
    <property type="match status" value="1"/>
</dbReference>
<dbReference type="InterPro" id="IPR008962">
    <property type="entry name" value="PapD-like_sf"/>
</dbReference>
<dbReference type="GO" id="GO:0030288">
    <property type="term" value="C:outer membrane-bounded periplasmic space"/>
    <property type="evidence" value="ECO:0007669"/>
    <property type="project" value="InterPro"/>
</dbReference>
<organism evidence="11 12">
    <name type="scientific">Serratia rubidaea</name>
    <name type="common">Serratia marinorubra</name>
    <dbReference type="NCBI Taxonomy" id="61652"/>
    <lineage>
        <taxon>Bacteria</taxon>
        <taxon>Pseudomonadati</taxon>
        <taxon>Pseudomonadota</taxon>
        <taxon>Gammaproteobacteria</taxon>
        <taxon>Enterobacterales</taxon>
        <taxon>Yersiniaceae</taxon>
        <taxon>Serratia</taxon>
    </lineage>
</organism>
<dbReference type="Gene3D" id="2.60.40.10">
    <property type="entry name" value="Immunoglobulins"/>
    <property type="match status" value="2"/>
</dbReference>
<evidence type="ECO:0000256" key="1">
    <source>
        <dbReference type="ARBA" id="ARBA00004418"/>
    </source>
</evidence>
<dbReference type="EMBL" id="LR590463">
    <property type="protein sequence ID" value="VTP67201.1"/>
    <property type="molecule type" value="Genomic_DNA"/>
</dbReference>
<keyword evidence="4" id="KW-0732">Signal</keyword>
<evidence type="ECO:0000259" key="9">
    <source>
        <dbReference type="Pfam" id="PF00345"/>
    </source>
</evidence>
<evidence type="ECO:0000256" key="5">
    <source>
        <dbReference type="ARBA" id="ARBA00022764"/>
    </source>
</evidence>
<evidence type="ECO:0000313" key="11">
    <source>
        <dbReference type="EMBL" id="VTP67201.1"/>
    </source>
</evidence>
<dbReference type="InterPro" id="IPR016148">
    <property type="entry name" value="Pili_assmbl_chaperone_C"/>
</dbReference>
<accession>A0A4U9HUG8</accession>
<dbReference type="PROSITE" id="PS00635">
    <property type="entry name" value="PILI_CHAPERONE"/>
    <property type="match status" value="1"/>
</dbReference>
<evidence type="ECO:0000256" key="4">
    <source>
        <dbReference type="ARBA" id="ARBA00022729"/>
    </source>
</evidence>
<reference evidence="11 12" key="1">
    <citation type="submission" date="2019-05" db="EMBL/GenBank/DDBJ databases">
        <authorList>
            <consortium name="Pathogen Informatics"/>
        </authorList>
    </citation>
    <scope>NUCLEOTIDE SEQUENCE [LARGE SCALE GENOMIC DNA]</scope>
    <source>
        <strain evidence="11 12">NCTC12971</strain>
    </source>
</reference>
<comment type="subcellular location">
    <subcellularLocation>
        <location evidence="1 8">Periplasm</location>
    </subcellularLocation>
</comment>
<feature type="domain" description="Pili assembly chaperone C-terminal" evidence="10">
    <location>
        <begin position="183"/>
        <end position="240"/>
    </location>
</feature>
<evidence type="ECO:0000256" key="2">
    <source>
        <dbReference type="ARBA" id="ARBA00007399"/>
    </source>
</evidence>
<dbReference type="PANTHER" id="PTHR30251">
    <property type="entry name" value="PILUS ASSEMBLY CHAPERONE"/>
    <property type="match status" value="1"/>
</dbReference>
<evidence type="ECO:0000256" key="8">
    <source>
        <dbReference type="RuleBase" id="RU003918"/>
    </source>
</evidence>
<comment type="similarity">
    <text evidence="2 8">Belongs to the periplasmic pilus chaperone family.</text>
</comment>
<evidence type="ECO:0000313" key="12">
    <source>
        <dbReference type="Proteomes" id="UP000307968"/>
    </source>
</evidence>
<keyword evidence="7" id="KW-0393">Immunoglobulin domain</keyword>
<evidence type="ECO:0000256" key="7">
    <source>
        <dbReference type="ARBA" id="ARBA00023319"/>
    </source>
</evidence>
<evidence type="ECO:0000256" key="3">
    <source>
        <dbReference type="ARBA" id="ARBA00022558"/>
    </source>
</evidence>
<dbReference type="GO" id="GO:0071555">
    <property type="term" value="P:cell wall organization"/>
    <property type="evidence" value="ECO:0007669"/>
    <property type="project" value="InterPro"/>
</dbReference>
<dbReference type="SUPFAM" id="SSF49584">
    <property type="entry name" value="Periplasmic chaperone C-domain"/>
    <property type="match status" value="1"/>
</dbReference>
<dbReference type="Pfam" id="PF00345">
    <property type="entry name" value="PapD_N"/>
    <property type="match status" value="1"/>
</dbReference>
<keyword evidence="5" id="KW-0574">Periplasm</keyword>
<dbReference type="PRINTS" id="PR00969">
    <property type="entry name" value="CHAPERONPILI"/>
</dbReference>
<proteinExistence type="inferred from homology"/>
<sequence>MHGFTVNPWSKEVIMQAFNKQVAGIVLMGGLLFSAVNAQAAVALDRTRVVFNGDQKAISLNISNENKNLPYLAQAWLEDEQQKKITTGALVMTPPVQRLEPGAKSMLRISATPLAQQLPQDRESLFYVNLREVPPRSEKPNVLQIALQSKIKLFYRPKGIIPSANAVWQEELVLHVEGNGYKVENPTPYYITVIGLAGSKDRSLKGEFKSVMIAPKSSVKVAGQHYPTPYLTYINDYGGRPTLAFSCSAAQCTVKKG</sequence>
<dbReference type="InterPro" id="IPR016147">
    <property type="entry name" value="Pili_assmbl_chaperone_N"/>
</dbReference>
<evidence type="ECO:0000259" key="10">
    <source>
        <dbReference type="Pfam" id="PF02753"/>
    </source>
</evidence>
<dbReference type="InterPro" id="IPR018046">
    <property type="entry name" value="Pili_assmbl_chaperone_CS"/>
</dbReference>
<evidence type="ECO:0000256" key="6">
    <source>
        <dbReference type="ARBA" id="ARBA00023186"/>
    </source>
</evidence>